<dbReference type="AlphaFoldDB" id="A0A1R1QSG7"/>
<organism evidence="2 3">
    <name type="scientific">Bacillus swezeyi</name>
    <dbReference type="NCBI Taxonomy" id="1925020"/>
    <lineage>
        <taxon>Bacteria</taxon>
        <taxon>Bacillati</taxon>
        <taxon>Bacillota</taxon>
        <taxon>Bacilli</taxon>
        <taxon>Bacillales</taxon>
        <taxon>Bacillaceae</taxon>
        <taxon>Bacillus</taxon>
    </lineage>
</organism>
<reference evidence="2 3" key="1">
    <citation type="submission" date="2017-01" db="EMBL/GenBank/DDBJ databases">
        <title>Bacillus phylogenomics.</title>
        <authorList>
            <person name="Dunlap C."/>
        </authorList>
    </citation>
    <scope>NUCLEOTIDE SEQUENCE [LARGE SCALE GENOMIC DNA]</scope>
    <source>
        <strain evidence="2 3">NRRL B-41282</strain>
    </source>
</reference>
<keyword evidence="1" id="KW-1133">Transmembrane helix</keyword>
<evidence type="ECO:0000313" key="2">
    <source>
        <dbReference type="EMBL" id="OMI07584.1"/>
    </source>
</evidence>
<dbReference type="EMBL" id="MTJL01000010">
    <property type="protein sequence ID" value="OMI07584.1"/>
    <property type="molecule type" value="Genomic_DNA"/>
</dbReference>
<dbReference type="Proteomes" id="UP000187367">
    <property type="component" value="Unassembled WGS sequence"/>
</dbReference>
<evidence type="ECO:0000313" key="3">
    <source>
        <dbReference type="Proteomes" id="UP000187367"/>
    </source>
</evidence>
<accession>A0A1R1RMW5</accession>
<keyword evidence="1" id="KW-0812">Transmembrane</keyword>
<keyword evidence="3" id="KW-1185">Reference proteome</keyword>
<proteinExistence type="predicted"/>
<protein>
    <submittedName>
        <fullName evidence="2">Uncharacterized protein</fullName>
    </submittedName>
</protein>
<accession>A0A1R1QSG7</accession>
<name>A0A1R1QSG7_9BACI</name>
<sequence>MSYLRKFYFSYIFLGLTILSFSRAFIGGENGLYLTLIFLFLANFTCFATEYLVIKHFEEKNQVSFRKRSEFYKDKQIRNVYVLFIWSQVVTTLIIFFVFKLVF</sequence>
<gene>
    <name evidence="2" type="ORF">BW143_06765</name>
</gene>
<feature type="transmembrane region" description="Helical" evidence="1">
    <location>
        <begin position="7"/>
        <end position="26"/>
    </location>
</feature>
<comment type="caution">
    <text evidence="2">The sequence shown here is derived from an EMBL/GenBank/DDBJ whole genome shotgun (WGS) entry which is preliminary data.</text>
</comment>
<feature type="transmembrane region" description="Helical" evidence="1">
    <location>
        <begin position="80"/>
        <end position="99"/>
    </location>
</feature>
<evidence type="ECO:0000256" key="1">
    <source>
        <dbReference type="SAM" id="Phobius"/>
    </source>
</evidence>
<keyword evidence="1" id="KW-0472">Membrane</keyword>
<feature type="transmembrane region" description="Helical" evidence="1">
    <location>
        <begin position="32"/>
        <end position="54"/>
    </location>
</feature>